<dbReference type="Gene3D" id="3.40.50.300">
    <property type="entry name" value="P-loop containing nucleotide triphosphate hydrolases"/>
    <property type="match status" value="1"/>
</dbReference>
<comment type="caution">
    <text evidence="4">The sequence shown here is derived from an EMBL/GenBank/DDBJ whole genome shotgun (WGS) entry which is preliminary data.</text>
</comment>
<evidence type="ECO:0000256" key="1">
    <source>
        <dbReference type="SAM" id="Coils"/>
    </source>
</evidence>
<dbReference type="InterPro" id="IPR006073">
    <property type="entry name" value="GTP-bd"/>
</dbReference>
<protein>
    <recommendedName>
        <fullName evidence="3">G domain-containing protein</fullName>
    </recommendedName>
</protein>
<dbReference type="InterPro" id="IPR027417">
    <property type="entry name" value="P-loop_NTPase"/>
</dbReference>
<dbReference type="AlphaFoldDB" id="A0A8H3GK42"/>
<sequence>MNTYPEASEAHNIPSHIHKPPEASNSEANTGDANLIVLFGCTGTGKTSFVNIASGSEMQVGNGLRSSTKHLESSKVFKVDDQPVIVVDCPGFNDTELSETEILRRLADFLIKSYTEKQKIVGFLYVHKISDTRVGGTSFRHMNMFKALCGTDAFKNVIYVTNMWSEPPTEDEMLREDELRHSEEFFGLPLAEGAQMARHNNTQESAHNVIRKLLGKTPVVAKLQRQLINDKMPLEETDVGLVIGQDLEDDLRKQKEEMEELMALKQKALEANDESWIRRLESQEERTKATEQQLINRLRALKGDEIKQPETTTPQARITQVKSVAPEILFRAQMEAKMNELEQKSRLDKNRFVASSKQQAWDKQRDYELNREIAEIGRKPASPSSQASYSAINAVVDRAAKITKFILGSNRDPLPDVPDERYSSGSHSSRVHDNRPVAEDVGDSYGAPRTTRGPDPPGKARRREEASDGSRRRSPDTDRNSHDKRKASGRAISSRGNPRARALSVDEPGRSRKGE</sequence>
<accession>A0A8H3GK42</accession>
<dbReference type="SUPFAM" id="SSF52540">
    <property type="entry name" value="P-loop containing nucleoside triphosphate hydrolases"/>
    <property type="match status" value="1"/>
</dbReference>
<proteinExistence type="predicted"/>
<feature type="domain" description="G" evidence="3">
    <location>
        <begin position="36"/>
        <end position="99"/>
    </location>
</feature>
<evidence type="ECO:0000256" key="2">
    <source>
        <dbReference type="SAM" id="MobiDB-lite"/>
    </source>
</evidence>
<feature type="coiled-coil region" evidence="1">
    <location>
        <begin position="244"/>
        <end position="297"/>
    </location>
</feature>
<feature type="region of interest" description="Disordered" evidence="2">
    <location>
        <begin position="1"/>
        <end position="27"/>
    </location>
</feature>
<keyword evidence="1" id="KW-0175">Coiled coil</keyword>
<feature type="region of interest" description="Disordered" evidence="2">
    <location>
        <begin position="408"/>
        <end position="515"/>
    </location>
</feature>
<gene>
    <name evidence="4" type="ORF">RDB_LOCUS149306</name>
</gene>
<dbReference type="Pfam" id="PF01926">
    <property type="entry name" value="MMR_HSR1"/>
    <property type="match status" value="1"/>
</dbReference>
<evidence type="ECO:0000313" key="5">
    <source>
        <dbReference type="Proteomes" id="UP000663846"/>
    </source>
</evidence>
<organism evidence="4 5">
    <name type="scientific">Rhizoctonia solani</name>
    <dbReference type="NCBI Taxonomy" id="456999"/>
    <lineage>
        <taxon>Eukaryota</taxon>
        <taxon>Fungi</taxon>
        <taxon>Dikarya</taxon>
        <taxon>Basidiomycota</taxon>
        <taxon>Agaricomycotina</taxon>
        <taxon>Agaricomycetes</taxon>
        <taxon>Cantharellales</taxon>
        <taxon>Ceratobasidiaceae</taxon>
        <taxon>Rhizoctonia</taxon>
    </lineage>
</organism>
<evidence type="ECO:0000313" key="4">
    <source>
        <dbReference type="EMBL" id="CAE6454096.1"/>
    </source>
</evidence>
<name>A0A8H3GK42_9AGAM</name>
<dbReference type="GO" id="GO:0005525">
    <property type="term" value="F:GTP binding"/>
    <property type="evidence" value="ECO:0007669"/>
    <property type="project" value="InterPro"/>
</dbReference>
<dbReference type="EMBL" id="CAJMWS010000596">
    <property type="protein sequence ID" value="CAE6454096.1"/>
    <property type="molecule type" value="Genomic_DNA"/>
</dbReference>
<reference evidence="4" key="1">
    <citation type="submission" date="2021-01" db="EMBL/GenBank/DDBJ databases">
        <authorList>
            <person name="Kaushik A."/>
        </authorList>
    </citation>
    <scope>NUCLEOTIDE SEQUENCE</scope>
    <source>
        <strain evidence="4">AG1-1C</strain>
    </source>
</reference>
<dbReference type="CDD" id="cd00882">
    <property type="entry name" value="Ras_like_GTPase"/>
    <property type="match status" value="1"/>
</dbReference>
<feature type="compositionally biased region" description="Basic and acidic residues" evidence="2">
    <location>
        <begin position="462"/>
        <end position="481"/>
    </location>
</feature>
<evidence type="ECO:0000259" key="3">
    <source>
        <dbReference type="Pfam" id="PF01926"/>
    </source>
</evidence>
<dbReference type="Proteomes" id="UP000663846">
    <property type="component" value="Unassembled WGS sequence"/>
</dbReference>